<organism evidence="1">
    <name type="scientific">marine sediment metagenome</name>
    <dbReference type="NCBI Taxonomy" id="412755"/>
    <lineage>
        <taxon>unclassified sequences</taxon>
        <taxon>metagenomes</taxon>
        <taxon>ecological metagenomes</taxon>
    </lineage>
</organism>
<dbReference type="AlphaFoldDB" id="A0A0F8ZDI0"/>
<sequence>MTGMTKKESELFLKVFEFLKSKNLELSIKPIDAGWRIVISTHEGNTCHISEGMLFPILREILKGEL</sequence>
<comment type="caution">
    <text evidence="1">The sequence shown here is derived from an EMBL/GenBank/DDBJ whole genome shotgun (WGS) entry which is preliminary data.</text>
</comment>
<accession>A0A0F8ZDI0</accession>
<proteinExistence type="predicted"/>
<protein>
    <submittedName>
        <fullName evidence="1">Uncharacterized protein</fullName>
    </submittedName>
</protein>
<evidence type="ECO:0000313" key="1">
    <source>
        <dbReference type="EMBL" id="KKK58091.1"/>
    </source>
</evidence>
<reference evidence="1" key="1">
    <citation type="journal article" date="2015" name="Nature">
        <title>Complex archaea that bridge the gap between prokaryotes and eukaryotes.</title>
        <authorList>
            <person name="Spang A."/>
            <person name="Saw J.H."/>
            <person name="Jorgensen S.L."/>
            <person name="Zaremba-Niedzwiedzka K."/>
            <person name="Martijn J."/>
            <person name="Lind A.E."/>
            <person name="van Eijk R."/>
            <person name="Schleper C."/>
            <person name="Guy L."/>
            <person name="Ettema T.J."/>
        </authorList>
    </citation>
    <scope>NUCLEOTIDE SEQUENCE</scope>
</reference>
<gene>
    <name evidence="1" type="ORF">LCGC14_3047920</name>
</gene>
<dbReference type="EMBL" id="LAZR01064150">
    <property type="protein sequence ID" value="KKK58091.1"/>
    <property type="molecule type" value="Genomic_DNA"/>
</dbReference>
<name>A0A0F8ZDI0_9ZZZZ</name>